<reference evidence="2" key="2">
    <citation type="submission" date="2017-02" db="EMBL/GenBank/DDBJ databases">
        <title>Sunflower complete genome.</title>
        <authorList>
            <person name="Langlade N."/>
            <person name="Munos S."/>
        </authorList>
    </citation>
    <scope>NUCLEOTIDE SEQUENCE [LARGE SCALE GENOMIC DNA]</scope>
    <source>
        <tissue evidence="2">Leaves</tissue>
    </source>
</reference>
<dbReference type="Gramene" id="mRNA:HanXRQr2_Chr06g0241511">
    <property type="protein sequence ID" value="mRNA:HanXRQr2_Chr06g0241511"/>
    <property type="gene ID" value="HanXRQr2_Chr06g0241511"/>
</dbReference>
<evidence type="ECO:0000313" key="3">
    <source>
        <dbReference type="Proteomes" id="UP000215914"/>
    </source>
</evidence>
<keyword evidence="3" id="KW-1185">Reference proteome</keyword>
<evidence type="ECO:0000313" key="1">
    <source>
        <dbReference type="EMBL" id="KAF5800862.1"/>
    </source>
</evidence>
<reference evidence="1" key="3">
    <citation type="submission" date="2020-06" db="EMBL/GenBank/DDBJ databases">
        <title>Helianthus annuus Genome sequencing and assembly Release 2.</title>
        <authorList>
            <person name="Gouzy J."/>
            <person name="Langlade N."/>
            <person name="Munos S."/>
        </authorList>
    </citation>
    <scope>NUCLEOTIDE SEQUENCE</scope>
    <source>
        <tissue evidence="1">Leaves</tissue>
    </source>
</reference>
<evidence type="ECO:0000313" key="2">
    <source>
        <dbReference type="EMBL" id="OTG21985.1"/>
    </source>
</evidence>
<accession>A0A251UF62</accession>
<protein>
    <submittedName>
        <fullName evidence="2">Uncharacterized protein</fullName>
    </submittedName>
</protein>
<dbReference type="Proteomes" id="UP000215914">
    <property type="component" value="Chromosome 6"/>
</dbReference>
<organism evidence="2 3">
    <name type="scientific">Helianthus annuus</name>
    <name type="common">Common sunflower</name>
    <dbReference type="NCBI Taxonomy" id="4232"/>
    <lineage>
        <taxon>Eukaryota</taxon>
        <taxon>Viridiplantae</taxon>
        <taxon>Streptophyta</taxon>
        <taxon>Embryophyta</taxon>
        <taxon>Tracheophyta</taxon>
        <taxon>Spermatophyta</taxon>
        <taxon>Magnoliopsida</taxon>
        <taxon>eudicotyledons</taxon>
        <taxon>Gunneridae</taxon>
        <taxon>Pentapetalae</taxon>
        <taxon>asterids</taxon>
        <taxon>campanulids</taxon>
        <taxon>Asterales</taxon>
        <taxon>Asteraceae</taxon>
        <taxon>Asteroideae</taxon>
        <taxon>Heliantheae alliance</taxon>
        <taxon>Heliantheae</taxon>
        <taxon>Helianthus</taxon>
    </lineage>
</organism>
<dbReference type="InParanoid" id="A0A251UF62"/>
<name>A0A251UF62_HELAN</name>
<sequence length="54" mass="6183">MALFLFRKYAATKLREAYVKAYSTACSRVPETSSWMSQGVITPIRNQMNTSTLY</sequence>
<dbReference type="EMBL" id="MNCJ02000321">
    <property type="protein sequence ID" value="KAF5800862.1"/>
    <property type="molecule type" value="Genomic_DNA"/>
</dbReference>
<dbReference type="EMBL" id="CM007895">
    <property type="protein sequence ID" value="OTG21985.1"/>
    <property type="molecule type" value="Genomic_DNA"/>
</dbReference>
<reference evidence="1 3" key="1">
    <citation type="journal article" date="2017" name="Nature">
        <title>The sunflower genome provides insights into oil metabolism, flowering and Asterid evolution.</title>
        <authorList>
            <person name="Badouin H."/>
            <person name="Gouzy J."/>
            <person name="Grassa C.J."/>
            <person name="Murat F."/>
            <person name="Staton S.E."/>
            <person name="Cottret L."/>
            <person name="Lelandais-Briere C."/>
            <person name="Owens G.L."/>
            <person name="Carrere S."/>
            <person name="Mayjonade B."/>
            <person name="Legrand L."/>
            <person name="Gill N."/>
            <person name="Kane N.C."/>
            <person name="Bowers J.E."/>
            <person name="Hubner S."/>
            <person name="Bellec A."/>
            <person name="Berard A."/>
            <person name="Berges H."/>
            <person name="Blanchet N."/>
            <person name="Boniface M.C."/>
            <person name="Brunel D."/>
            <person name="Catrice O."/>
            <person name="Chaidir N."/>
            <person name="Claudel C."/>
            <person name="Donnadieu C."/>
            <person name="Faraut T."/>
            <person name="Fievet G."/>
            <person name="Helmstetter N."/>
            <person name="King M."/>
            <person name="Knapp S.J."/>
            <person name="Lai Z."/>
            <person name="Le Paslier M.C."/>
            <person name="Lippi Y."/>
            <person name="Lorenzon L."/>
            <person name="Mandel J.R."/>
            <person name="Marage G."/>
            <person name="Marchand G."/>
            <person name="Marquand E."/>
            <person name="Bret-Mestries E."/>
            <person name="Morien E."/>
            <person name="Nambeesan S."/>
            <person name="Nguyen T."/>
            <person name="Pegot-Espagnet P."/>
            <person name="Pouilly N."/>
            <person name="Raftis F."/>
            <person name="Sallet E."/>
            <person name="Schiex T."/>
            <person name="Thomas J."/>
            <person name="Vandecasteele C."/>
            <person name="Vares D."/>
            <person name="Vear F."/>
            <person name="Vautrin S."/>
            <person name="Crespi M."/>
            <person name="Mangin B."/>
            <person name="Burke J.M."/>
            <person name="Salse J."/>
            <person name="Munos S."/>
            <person name="Vincourt P."/>
            <person name="Rieseberg L.H."/>
            <person name="Langlade N.B."/>
        </authorList>
    </citation>
    <scope>NUCLEOTIDE SEQUENCE [LARGE SCALE GENOMIC DNA]</scope>
    <source>
        <strain evidence="3">cv. SF193</strain>
        <tissue evidence="1">Leaves</tissue>
    </source>
</reference>
<dbReference type="AlphaFoldDB" id="A0A251UF62"/>
<gene>
    <name evidence="2" type="ORF">HannXRQ_Chr06g0166561</name>
    <name evidence="1" type="ORF">HanXRQr2_Chr06g0241511</name>
</gene>
<proteinExistence type="predicted"/>